<dbReference type="InterPro" id="IPR055284">
    <property type="entry name" value="Galaxin-like"/>
</dbReference>
<feature type="domain" description="Galaxin-like repeats" evidence="1">
    <location>
        <begin position="108"/>
        <end position="239"/>
    </location>
</feature>
<evidence type="ECO:0000313" key="3">
    <source>
        <dbReference type="Proteomes" id="UP001233172"/>
    </source>
</evidence>
<evidence type="ECO:0000313" key="2">
    <source>
        <dbReference type="EMBL" id="KAK0056110.1"/>
    </source>
</evidence>
<dbReference type="PANTHER" id="PTHR34490:SF3">
    <property type="entry name" value="GALAXIN-LIKE ISOFORM X2"/>
    <property type="match status" value="1"/>
</dbReference>
<reference evidence="2" key="2">
    <citation type="submission" date="2023-04" db="EMBL/GenBank/DDBJ databases">
        <authorList>
            <person name="Bu L."/>
            <person name="Lu L."/>
            <person name="Laidemitt M.R."/>
            <person name="Zhang S.M."/>
            <person name="Mutuku M."/>
            <person name="Mkoji G."/>
            <person name="Steinauer M."/>
            <person name="Loker E.S."/>
        </authorList>
    </citation>
    <scope>NUCLEOTIDE SEQUENCE</scope>
    <source>
        <strain evidence="2">KasaAsao</strain>
        <tissue evidence="2">Whole Snail</tissue>
    </source>
</reference>
<dbReference type="Pfam" id="PF24748">
    <property type="entry name" value="Galaxin_repeat"/>
    <property type="match status" value="3"/>
</dbReference>
<sequence length="810" mass="93434">MFKCDKPRIRSERSRSNINLSRFIFGIIQFGIISFQCQYVSSQNLCNVNGQYEEYDRYFKICCKNKLQHRLQGQECCGTKEFYYKKDSICCNNKVLDRFVCPRNHSGCSSPCSQNDVLCNEQLCCGKKNIIRSESLCCFDREIKLTEQQKKDSDFISCCNETHLYDLRSQICCNKKVYRLDEKKQLRCCGDKTYLPEKNKCLRVLNTSGKPDYVIRGVYEDVCGDDQIYNKRYNKCCNGILYAEPDIDPSMIWEPNPEFRCCDHLLMNSKEKCCRQHLYYHFPTHTIPNNADLDCCGEGFYNKTIELCKSGTKIKKQFDKELCGYEYYDPSIEGCCEFTIYSKDKFKCCKGDKKTVVSLDKKCCNGEGIDASYICCDDLLPAKRKGMDDECCYNEDKTKVEAYSRQSGQRCVSGFVVEGYPEHTEPCGHNLFYYPSKEICCNDNVYDNSWKCCDGHAYSLQRQTCCFSKLYSLPSSESSCCNVDRRAYRSNDSSNPCLSPCGTTFFNTNTEVCCEDKVHSEKRNFECCGNHYINRHRNLCCRDKYPYKNRGHMECCRHKVLHNDRKPFCHHKKATVIPYYTSKLCQPKIFQSFQKTKHLACNTNYGLSGMLERVIVERTSVPKTDMLIMNVTVNSWLNFGSSSSRPSKKEKHIQFFVFNIHIQRLLSHKCPKYLQTKVKIMIFFNRSIVHLVEPADVDLYSLVELADVEEDSLVELADVEVDSLVELADVEVHSVEPVDVEVDSLVELADVDLYSLVDLVEPADVEVDSLVELADVEVDSLVELADVEVHSVEPVDVEVDPVVHINYDIH</sequence>
<dbReference type="EMBL" id="JASAOG010000064">
    <property type="protein sequence ID" value="KAK0056110.1"/>
    <property type="molecule type" value="Genomic_DNA"/>
</dbReference>
<proteinExistence type="predicted"/>
<name>A0AAD8BK83_BIOPF</name>
<accession>A0AAD8BK83</accession>
<reference evidence="2" key="1">
    <citation type="journal article" date="2023" name="PLoS Negl. Trop. Dis.">
        <title>A genome sequence for Biomphalaria pfeifferi, the major vector snail for the human-infecting parasite Schistosoma mansoni.</title>
        <authorList>
            <person name="Bu L."/>
            <person name="Lu L."/>
            <person name="Laidemitt M.R."/>
            <person name="Zhang S.M."/>
            <person name="Mutuku M."/>
            <person name="Mkoji G."/>
            <person name="Steinauer M."/>
            <person name="Loker E.S."/>
        </authorList>
    </citation>
    <scope>NUCLEOTIDE SEQUENCE</scope>
    <source>
        <strain evidence="2">KasaAsao</strain>
    </source>
</reference>
<feature type="domain" description="Galaxin-like repeats" evidence="1">
    <location>
        <begin position="362"/>
        <end position="489"/>
    </location>
</feature>
<dbReference type="Proteomes" id="UP001233172">
    <property type="component" value="Unassembled WGS sequence"/>
</dbReference>
<comment type="caution">
    <text evidence="2">The sequence shown here is derived from an EMBL/GenBank/DDBJ whole genome shotgun (WGS) entry which is preliminary data.</text>
</comment>
<keyword evidence="3" id="KW-1185">Reference proteome</keyword>
<dbReference type="InterPro" id="IPR056601">
    <property type="entry name" value="Galaxin_dom"/>
</dbReference>
<gene>
    <name evidence="2" type="ORF">Bpfe_014511</name>
</gene>
<dbReference type="AlphaFoldDB" id="A0AAD8BK83"/>
<feature type="domain" description="Galaxin-like repeats" evidence="1">
    <location>
        <begin position="500"/>
        <end position="601"/>
    </location>
</feature>
<dbReference type="PANTHER" id="PTHR34490">
    <property type="entry name" value="PROTEIN CBG12054-RELATED"/>
    <property type="match status" value="1"/>
</dbReference>
<protein>
    <submittedName>
        <fullName evidence="2">Galaxin</fullName>
    </submittedName>
</protein>
<organism evidence="2 3">
    <name type="scientific">Biomphalaria pfeifferi</name>
    <name type="common">Bloodfluke planorb</name>
    <name type="synonym">Freshwater snail</name>
    <dbReference type="NCBI Taxonomy" id="112525"/>
    <lineage>
        <taxon>Eukaryota</taxon>
        <taxon>Metazoa</taxon>
        <taxon>Spiralia</taxon>
        <taxon>Lophotrochozoa</taxon>
        <taxon>Mollusca</taxon>
        <taxon>Gastropoda</taxon>
        <taxon>Heterobranchia</taxon>
        <taxon>Euthyneura</taxon>
        <taxon>Panpulmonata</taxon>
        <taxon>Hygrophila</taxon>
        <taxon>Lymnaeoidea</taxon>
        <taxon>Planorbidae</taxon>
        <taxon>Biomphalaria</taxon>
    </lineage>
</organism>
<evidence type="ECO:0000259" key="1">
    <source>
        <dbReference type="Pfam" id="PF24748"/>
    </source>
</evidence>